<keyword evidence="2" id="KW-1185">Reference proteome</keyword>
<gene>
    <name evidence="1" type="ORF">D1970_08930</name>
</gene>
<organism evidence="1 2">
    <name type="scientific">Mesobacillus zeae</name>
    <dbReference type="NCBI Taxonomy" id="1917180"/>
    <lineage>
        <taxon>Bacteria</taxon>
        <taxon>Bacillati</taxon>
        <taxon>Bacillota</taxon>
        <taxon>Bacilli</taxon>
        <taxon>Bacillales</taxon>
        <taxon>Bacillaceae</taxon>
        <taxon>Mesobacillus</taxon>
    </lineage>
</organism>
<proteinExistence type="predicted"/>
<evidence type="ECO:0000313" key="2">
    <source>
        <dbReference type="Proteomes" id="UP000265816"/>
    </source>
</evidence>
<sequence>MKFKGAGLVWNPETNTLLGKFEDGVLETKDKKEQKLLKKLGFEVCEGEEKEVEEEIEGGEGEGK</sequence>
<reference evidence="1 2" key="1">
    <citation type="submission" date="2018-08" db="EMBL/GenBank/DDBJ databases">
        <title>Bacillus jemisoniae sp. nov., Bacillus chryseoplanitiae sp. nov., Bacillus resnikiae sp. nov., and Bacillus frankliniae sp. nov., isolated from Viking spacecraft and associated surfaces.</title>
        <authorList>
            <person name="Seuylemezian A."/>
            <person name="Vaishampayan P."/>
        </authorList>
    </citation>
    <scope>NUCLEOTIDE SEQUENCE [LARGE SCALE GENOMIC DNA]</scope>
    <source>
        <strain evidence="1 2">JJ-247</strain>
    </source>
</reference>
<evidence type="ECO:0000313" key="1">
    <source>
        <dbReference type="EMBL" id="RID85668.1"/>
    </source>
</evidence>
<name>A0A398B9Y9_9BACI</name>
<dbReference type="RefSeq" id="WP_119112521.1">
    <property type="nucleotide sequence ID" value="NZ_CBCSEO010000002.1"/>
</dbReference>
<protein>
    <submittedName>
        <fullName evidence="1">Uncharacterized protein</fullName>
    </submittedName>
</protein>
<dbReference type="AlphaFoldDB" id="A0A398B9Y9"/>
<comment type="caution">
    <text evidence="1">The sequence shown here is derived from an EMBL/GenBank/DDBJ whole genome shotgun (WGS) entry which is preliminary data.</text>
</comment>
<dbReference type="EMBL" id="QWVT01000015">
    <property type="protein sequence ID" value="RID85668.1"/>
    <property type="molecule type" value="Genomic_DNA"/>
</dbReference>
<accession>A0A398B9Y9</accession>
<dbReference type="Proteomes" id="UP000265816">
    <property type="component" value="Unassembled WGS sequence"/>
</dbReference>